<evidence type="ECO:0000313" key="1">
    <source>
        <dbReference type="EMBL" id="MEE4423553.1"/>
    </source>
</evidence>
<comment type="caution">
    <text evidence="1">The sequence shown here is derived from an EMBL/GenBank/DDBJ whole genome shotgun (WGS) entry which is preliminary data.</text>
</comment>
<reference evidence="1 2" key="1">
    <citation type="submission" date="2023-12" db="EMBL/GenBank/DDBJ databases">
        <title>30 novel species of actinomycetes from the DSMZ collection.</title>
        <authorList>
            <person name="Nouioui I."/>
        </authorList>
    </citation>
    <scope>NUCLEOTIDE SEQUENCE [LARGE SCALE GENOMIC DNA]</scope>
    <source>
        <strain evidence="1 2">DSM 41528</strain>
    </source>
</reference>
<dbReference type="EMBL" id="JAZBJP010000027">
    <property type="protein sequence ID" value="MEE4423553.1"/>
    <property type="molecule type" value="Genomic_DNA"/>
</dbReference>
<dbReference type="Proteomes" id="UP001307760">
    <property type="component" value="Unassembled WGS sequence"/>
</dbReference>
<accession>A0ABU7NXG6</accession>
<organism evidence="1 2">
    <name type="scientific">Streptomyces bugieae</name>
    <dbReference type="NCBI Taxonomy" id="3098223"/>
    <lineage>
        <taxon>Bacteria</taxon>
        <taxon>Bacillati</taxon>
        <taxon>Actinomycetota</taxon>
        <taxon>Actinomycetes</taxon>
        <taxon>Kitasatosporales</taxon>
        <taxon>Streptomycetaceae</taxon>
        <taxon>Streptomyces</taxon>
    </lineage>
</organism>
<name>A0ABU7NXG6_9ACTN</name>
<sequence>MLWQCGIGIDLPPAPDLDSHDFDQLLVHAKGVWKPGGPGPPRPHRHP</sequence>
<proteinExistence type="predicted"/>
<protein>
    <submittedName>
        <fullName evidence="1">Uncharacterized protein</fullName>
    </submittedName>
</protein>
<keyword evidence="2" id="KW-1185">Reference proteome</keyword>
<gene>
    <name evidence="1" type="ORF">V2J85_30175</name>
</gene>
<dbReference type="RefSeq" id="WP_330823358.1">
    <property type="nucleotide sequence ID" value="NZ_JAZBJP010000027.1"/>
</dbReference>
<evidence type="ECO:0000313" key="2">
    <source>
        <dbReference type="Proteomes" id="UP001307760"/>
    </source>
</evidence>